<keyword evidence="4" id="KW-0808">Transferase</keyword>
<dbReference type="InterPro" id="IPR042081">
    <property type="entry name" value="RNA_2'-PTrans_C"/>
</dbReference>
<dbReference type="EC" id="2.7.1.160" evidence="3"/>
<evidence type="ECO:0000313" key="8">
    <source>
        <dbReference type="EMBL" id="CAB9531612.1"/>
    </source>
</evidence>
<comment type="similarity">
    <text evidence="2">Belongs to the KptA/TPT1 family.</text>
</comment>
<dbReference type="Proteomes" id="UP001153069">
    <property type="component" value="Unassembled WGS sequence"/>
</dbReference>
<accession>A0A9N8HZL2</accession>
<protein>
    <recommendedName>
        <fullName evidence="3">2'-phosphotransferase</fullName>
        <ecNumber evidence="3">2.7.1.160</ecNumber>
    </recommendedName>
</protein>
<keyword evidence="9" id="KW-1185">Reference proteome</keyword>
<evidence type="ECO:0000256" key="1">
    <source>
        <dbReference type="ARBA" id="ARBA00003343"/>
    </source>
</evidence>
<organism evidence="8 9">
    <name type="scientific">Seminavis robusta</name>
    <dbReference type="NCBI Taxonomy" id="568900"/>
    <lineage>
        <taxon>Eukaryota</taxon>
        <taxon>Sar</taxon>
        <taxon>Stramenopiles</taxon>
        <taxon>Ochrophyta</taxon>
        <taxon>Bacillariophyta</taxon>
        <taxon>Bacillariophyceae</taxon>
        <taxon>Bacillariophycidae</taxon>
        <taxon>Naviculales</taxon>
        <taxon>Naviculaceae</taxon>
        <taxon>Seminavis</taxon>
    </lineage>
</organism>
<name>A0A9N8HZL2_9STRA</name>
<dbReference type="InterPro" id="IPR002745">
    <property type="entry name" value="Ptrans_KptA/Tpt1"/>
</dbReference>
<dbReference type="GO" id="GO:0006388">
    <property type="term" value="P:tRNA splicing, via endonucleolytic cleavage and ligation"/>
    <property type="evidence" value="ECO:0007669"/>
    <property type="project" value="TreeGrafter"/>
</dbReference>
<dbReference type="PANTHER" id="PTHR12684:SF2">
    <property type="entry name" value="TRNA 2'-PHOSPHOTRANSFERASE 1"/>
    <property type="match status" value="1"/>
</dbReference>
<evidence type="ECO:0000256" key="2">
    <source>
        <dbReference type="ARBA" id="ARBA00009836"/>
    </source>
</evidence>
<evidence type="ECO:0000313" key="9">
    <source>
        <dbReference type="Proteomes" id="UP001153069"/>
    </source>
</evidence>
<dbReference type="SUPFAM" id="SSF56399">
    <property type="entry name" value="ADP-ribosylation"/>
    <property type="match status" value="1"/>
</dbReference>
<evidence type="ECO:0000256" key="5">
    <source>
        <dbReference type="ARBA" id="ARBA00023027"/>
    </source>
</evidence>
<comment type="function">
    <text evidence="1">Catalyzes the last step of tRNA splicing, the transfer of the splice junction 2'-phosphate from ligated tRNA to NAD to produce ADP-ribose 1''-2'' cyclic phosphate.</text>
</comment>
<dbReference type="OrthoDB" id="419694at2759"/>
<reference evidence="8" key="1">
    <citation type="submission" date="2020-06" db="EMBL/GenBank/DDBJ databases">
        <authorList>
            <consortium name="Plant Systems Biology data submission"/>
        </authorList>
    </citation>
    <scope>NUCLEOTIDE SEQUENCE</scope>
    <source>
        <strain evidence="8">D6</strain>
    </source>
</reference>
<gene>
    <name evidence="8" type="ORF">SEMRO_3736_G350720.1</name>
</gene>
<evidence type="ECO:0000256" key="4">
    <source>
        <dbReference type="ARBA" id="ARBA00022679"/>
    </source>
</evidence>
<dbReference type="InterPro" id="IPR042080">
    <property type="entry name" value="RNA_2'-PTrans_N"/>
</dbReference>
<dbReference type="PANTHER" id="PTHR12684">
    <property type="entry name" value="PUTATIVE PHOSPHOTRANSFERASE"/>
    <property type="match status" value="1"/>
</dbReference>
<sequence length="267" mass="30012">MKKGNNNNQQQQPRKEGQGNTNNRKKKHPPPTRAEKTSKTLAWALRHQGPEIGLPMTPDGFVPVSEILNCRHEKLRHQEFTFEDIQEIVRSCAKQRFHMEWKPISNYPDVDTTTFQEETINQDDNTILCIRASQGHSLPFIDPELLLTLVPPEELAHIPVIVHGTYKLAWETAICTKGLNKMTRNNIHFAPGLPRNQGVISGMRATCGIYIYVNAAKCANHPGIVFYKSANGVLLTAGIDGTLPVEYFSHVTDAKGNILLDQREKVS</sequence>
<dbReference type="GO" id="GO:0000215">
    <property type="term" value="F:tRNA 2'-phosphotransferase activity"/>
    <property type="evidence" value="ECO:0007669"/>
    <property type="project" value="UniProtKB-EC"/>
</dbReference>
<feature type="compositionally biased region" description="Low complexity" evidence="7">
    <location>
        <begin position="1"/>
        <end position="12"/>
    </location>
</feature>
<dbReference type="Gene3D" id="3.20.170.30">
    <property type="match status" value="1"/>
</dbReference>
<dbReference type="EMBL" id="CAICTM010003734">
    <property type="protein sequence ID" value="CAB9531612.1"/>
    <property type="molecule type" value="Genomic_DNA"/>
</dbReference>
<feature type="region of interest" description="Disordered" evidence="7">
    <location>
        <begin position="1"/>
        <end position="38"/>
    </location>
</feature>
<dbReference type="Pfam" id="PF01885">
    <property type="entry name" value="PTS_2-RNA"/>
    <property type="match status" value="1"/>
</dbReference>
<dbReference type="Gene3D" id="1.10.10.970">
    <property type="entry name" value="RNA 2'-phosphotransferase, Tpt1/KptA family, N-terminal domain"/>
    <property type="match status" value="1"/>
</dbReference>
<dbReference type="AlphaFoldDB" id="A0A9N8HZL2"/>
<keyword evidence="5" id="KW-0520">NAD</keyword>
<evidence type="ECO:0000256" key="3">
    <source>
        <dbReference type="ARBA" id="ARBA00012007"/>
    </source>
</evidence>
<comment type="caution">
    <text evidence="8">The sequence shown here is derived from an EMBL/GenBank/DDBJ whole genome shotgun (WGS) entry which is preliminary data.</text>
</comment>
<proteinExistence type="inferred from homology"/>
<evidence type="ECO:0000256" key="6">
    <source>
        <dbReference type="ARBA" id="ARBA00047949"/>
    </source>
</evidence>
<evidence type="ECO:0000256" key="7">
    <source>
        <dbReference type="SAM" id="MobiDB-lite"/>
    </source>
</evidence>
<comment type="catalytic activity">
    <reaction evidence="6">
        <text>2'-phospho-[ligated tRNA] + NAD(+) = mature tRNA + ADP-alpha-D-ribose 1'',2''-cyclic phosphate + nicotinamide</text>
        <dbReference type="Rhea" id="RHEA:23324"/>
        <dbReference type="Rhea" id="RHEA-COMP:11106"/>
        <dbReference type="Rhea" id="RHEA-COMP:11107"/>
        <dbReference type="ChEBI" id="CHEBI:17154"/>
        <dbReference type="ChEBI" id="CHEBI:57540"/>
        <dbReference type="ChEBI" id="CHEBI:76596"/>
        <dbReference type="ChEBI" id="CHEBI:82883"/>
        <dbReference type="ChEBI" id="CHEBI:85027"/>
        <dbReference type="EC" id="2.7.1.160"/>
    </reaction>
</comment>